<comment type="caution">
    <text evidence="1">The sequence shown here is derived from an EMBL/GenBank/DDBJ whole genome shotgun (WGS) entry which is preliminary data.</text>
</comment>
<keyword evidence="2" id="KW-1185">Reference proteome</keyword>
<gene>
    <name evidence="1" type="ORF">C2845_PM03G33560</name>
</gene>
<evidence type="ECO:0000313" key="1">
    <source>
        <dbReference type="EMBL" id="RLN36088.1"/>
    </source>
</evidence>
<dbReference type="AlphaFoldDB" id="A0A3L6TEZ0"/>
<dbReference type="EMBL" id="PQIB02000002">
    <property type="protein sequence ID" value="RLN36088.1"/>
    <property type="molecule type" value="Genomic_DNA"/>
</dbReference>
<reference evidence="2" key="1">
    <citation type="journal article" date="2019" name="Nat. Commun.">
        <title>The genome of broomcorn millet.</title>
        <authorList>
            <person name="Zou C."/>
            <person name="Miki D."/>
            <person name="Li D."/>
            <person name="Tang Q."/>
            <person name="Xiao L."/>
            <person name="Rajput S."/>
            <person name="Deng P."/>
            <person name="Jia W."/>
            <person name="Huang R."/>
            <person name="Zhang M."/>
            <person name="Sun Y."/>
            <person name="Hu J."/>
            <person name="Fu X."/>
            <person name="Schnable P.S."/>
            <person name="Li F."/>
            <person name="Zhang H."/>
            <person name="Feng B."/>
            <person name="Zhu X."/>
            <person name="Liu R."/>
            <person name="Schnable J.C."/>
            <person name="Zhu J.-K."/>
            <person name="Zhang H."/>
        </authorList>
    </citation>
    <scope>NUCLEOTIDE SEQUENCE [LARGE SCALE GENOMIC DNA]</scope>
</reference>
<dbReference type="Proteomes" id="UP000275267">
    <property type="component" value="Unassembled WGS sequence"/>
</dbReference>
<name>A0A3L6TEZ0_PANMI</name>
<accession>A0A3L6TEZ0</accession>
<organism evidence="1 2">
    <name type="scientific">Panicum miliaceum</name>
    <name type="common">Proso millet</name>
    <name type="synonym">Broomcorn millet</name>
    <dbReference type="NCBI Taxonomy" id="4540"/>
    <lineage>
        <taxon>Eukaryota</taxon>
        <taxon>Viridiplantae</taxon>
        <taxon>Streptophyta</taxon>
        <taxon>Embryophyta</taxon>
        <taxon>Tracheophyta</taxon>
        <taxon>Spermatophyta</taxon>
        <taxon>Magnoliopsida</taxon>
        <taxon>Liliopsida</taxon>
        <taxon>Poales</taxon>
        <taxon>Poaceae</taxon>
        <taxon>PACMAD clade</taxon>
        <taxon>Panicoideae</taxon>
        <taxon>Panicodae</taxon>
        <taxon>Paniceae</taxon>
        <taxon>Panicinae</taxon>
        <taxon>Panicum</taxon>
        <taxon>Panicum sect. Panicum</taxon>
    </lineage>
</organism>
<proteinExistence type="predicted"/>
<protein>
    <submittedName>
        <fullName evidence="1">Uncharacterized protein</fullName>
    </submittedName>
</protein>
<evidence type="ECO:0000313" key="2">
    <source>
        <dbReference type="Proteomes" id="UP000275267"/>
    </source>
</evidence>
<sequence length="77" mass="8714">MTVGSWSSGTLWLPPLCPLLPLFLACTTMDDAQRRALCAWWRPDLQNYVGSACYGWIHGSRMKRGGRKAKGRIKLYV</sequence>